<dbReference type="AlphaFoldDB" id="A0A2X0MF33"/>
<dbReference type="Proteomes" id="UP000249464">
    <property type="component" value="Unassembled WGS sequence"/>
</dbReference>
<proteinExistence type="predicted"/>
<accession>A0A2X0MF33</accession>
<feature type="region of interest" description="Disordered" evidence="1">
    <location>
        <begin position="1"/>
        <end position="23"/>
    </location>
</feature>
<gene>
    <name evidence="2" type="primary">BQ5605_C005g03350</name>
    <name evidence="2" type="ORF">BQ5605_C005G03350</name>
</gene>
<protein>
    <submittedName>
        <fullName evidence="2">BQ5605_C005g03350 protein</fullName>
    </submittedName>
</protein>
<evidence type="ECO:0000256" key="1">
    <source>
        <dbReference type="SAM" id="MobiDB-lite"/>
    </source>
</evidence>
<dbReference type="EMBL" id="FQNC01000047">
    <property type="protein sequence ID" value="SGY74232.1"/>
    <property type="molecule type" value="Genomic_DNA"/>
</dbReference>
<organism evidence="2 3">
    <name type="scientific">Microbotryum silenes-dioicae</name>
    <dbReference type="NCBI Taxonomy" id="796604"/>
    <lineage>
        <taxon>Eukaryota</taxon>
        <taxon>Fungi</taxon>
        <taxon>Dikarya</taxon>
        <taxon>Basidiomycota</taxon>
        <taxon>Pucciniomycotina</taxon>
        <taxon>Microbotryomycetes</taxon>
        <taxon>Microbotryales</taxon>
        <taxon>Microbotryaceae</taxon>
        <taxon>Microbotryum</taxon>
    </lineage>
</organism>
<evidence type="ECO:0000313" key="3">
    <source>
        <dbReference type="Proteomes" id="UP000249464"/>
    </source>
</evidence>
<name>A0A2X0MF33_9BASI</name>
<evidence type="ECO:0000313" key="2">
    <source>
        <dbReference type="EMBL" id="SGY74232.1"/>
    </source>
</evidence>
<keyword evidence="3" id="KW-1185">Reference proteome</keyword>
<sequence length="64" mass="6783">MERNKATTAAEAHVPYSKQSDSGRSCSLALATKILSADLNTKVSTMTGTFDDLVQEPTLPGGLR</sequence>
<reference evidence="2 3" key="1">
    <citation type="submission" date="2016-11" db="EMBL/GenBank/DDBJ databases">
        <authorList>
            <person name="Jaros S."/>
            <person name="Januszkiewicz K."/>
            <person name="Wedrychowicz H."/>
        </authorList>
    </citation>
    <scope>NUCLEOTIDE SEQUENCE [LARGE SCALE GENOMIC DNA]</scope>
</reference>